<dbReference type="AlphaFoldDB" id="A0AAW1II58"/>
<reference evidence="2" key="1">
    <citation type="submission" date="2024-03" db="EMBL/GenBank/DDBJ databases">
        <title>WGS assembly of Saponaria officinalis var. Norfolk2.</title>
        <authorList>
            <person name="Jenkins J."/>
            <person name="Shu S."/>
            <person name="Grimwood J."/>
            <person name="Barry K."/>
            <person name="Goodstein D."/>
            <person name="Schmutz J."/>
            <person name="Leebens-Mack J."/>
            <person name="Osbourn A."/>
        </authorList>
    </citation>
    <scope>NUCLEOTIDE SEQUENCE [LARGE SCALE GENOMIC DNA]</scope>
    <source>
        <strain evidence="2">JIC</strain>
    </source>
</reference>
<dbReference type="Pfam" id="PF06764">
    <property type="entry name" value="DUF1223"/>
    <property type="match status" value="1"/>
</dbReference>
<dbReference type="SUPFAM" id="SSF52833">
    <property type="entry name" value="Thioredoxin-like"/>
    <property type="match status" value="1"/>
</dbReference>
<evidence type="ECO:0000256" key="1">
    <source>
        <dbReference type="SAM" id="MobiDB-lite"/>
    </source>
</evidence>
<dbReference type="Proteomes" id="UP001443914">
    <property type="component" value="Unassembled WGS sequence"/>
</dbReference>
<feature type="region of interest" description="Disordered" evidence="1">
    <location>
        <begin position="1"/>
        <end position="21"/>
    </location>
</feature>
<evidence type="ECO:0000313" key="3">
    <source>
        <dbReference type="Proteomes" id="UP001443914"/>
    </source>
</evidence>
<gene>
    <name evidence="2" type="ORF">RND81_09G028600</name>
</gene>
<dbReference type="PANTHER" id="PTHR36057">
    <property type="match status" value="1"/>
</dbReference>
<organism evidence="2 3">
    <name type="scientific">Saponaria officinalis</name>
    <name type="common">Common soapwort</name>
    <name type="synonym">Lychnis saponaria</name>
    <dbReference type="NCBI Taxonomy" id="3572"/>
    <lineage>
        <taxon>Eukaryota</taxon>
        <taxon>Viridiplantae</taxon>
        <taxon>Streptophyta</taxon>
        <taxon>Embryophyta</taxon>
        <taxon>Tracheophyta</taxon>
        <taxon>Spermatophyta</taxon>
        <taxon>Magnoliopsida</taxon>
        <taxon>eudicotyledons</taxon>
        <taxon>Gunneridae</taxon>
        <taxon>Pentapetalae</taxon>
        <taxon>Caryophyllales</taxon>
        <taxon>Caryophyllaceae</taxon>
        <taxon>Caryophylleae</taxon>
        <taxon>Saponaria</taxon>
    </lineage>
</organism>
<sequence>MAPKMLSSCFGTKPGKHPKTATVDEAGEEQTGAVDQNGAVLVELYSSQGCRTSPEAELLMSRLGRGDFNLGQPIIILGFHVDYWDYMGWKDPFGSSQWTVRQKTYVEVLKLDTMFTPQVVVQGRAHCVGNDEDNVIANIKSALRFAPPNFQANFQKTEPNTLQVSLSGSLRMKIDHQGVNVMVALYENGLVTNCPNGENKGRVLSNDFVVRKLEKLTTVKDISAKKNISGTLDFPLWEGFKSNKCGLAVFVQNNSHQIFGSQKFDLPDNM</sequence>
<accession>A0AAW1II58</accession>
<protein>
    <submittedName>
        <fullName evidence="2">Uncharacterized protein</fullName>
    </submittedName>
</protein>
<name>A0AAW1II58_SAPOF</name>
<proteinExistence type="predicted"/>
<evidence type="ECO:0000313" key="2">
    <source>
        <dbReference type="EMBL" id="KAK9689017.1"/>
    </source>
</evidence>
<dbReference type="PANTHER" id="PTHR36057:SF1">
    <property type="entry name" value="LIPOPROTEIN LIPID ATTACHMENT SITE-LIKE PROTEIN, PUTATIVE (DUF1223)-RELATED"/>
    <property type="match status" value="1"/>
</dbReference>
<dbReference type="EMBL" id="JBDFQZ010000009">
    <property type="protein sequence ID" value="KAK9689017.1"/>
    <property type="molecule type" value="Genomic_DNA"/>
</dbReference>
<keyword evidence="3" id="KW-1185">Reference proteome</keyword>
<comment type="caution">
    <text evidence="2">The sequence shown here is derived from an EMBL/GenBank/DDBJ whole genome shotgun (WGS) entry which is preliminary data.</text>
</comment>
<dbReference type="InterPro" id="IPR010634">
    <property type="entry name" value="DUF1223"/>
</dbReference>
<dbReference type="InterPro" id="IPR036249">
    <property type="entry name" value="Thioredoxin-like_sf"/>
</dbReference>